<sequence>MPDLDELLAFNRVMESGSLTRSAAELGLAKSTLSRRITQLEARLGQPLLKRQANQLLPTEAGHRYYEISQKILELAGEGQRALDSLREEVSGELLVEAHRTLTRSWLGRSVRDFLNKHPAINVALHTRPVPPRDPEFHGISVWLGEVGEGGLRQELIGRLARGIYAHPEYLEHHGYPDHPQALTRHSWIDMIGETNSGLVLTHPDGSEFNFRPPPSRLRVDQPMLHIDAIAGGGGIGVLPCWIAESRERAHPGELVRCLDAWQLKPLDVTLLYGFGHQPRKVTALLEHLRQSRPVAWQTPQKTNTAVNTPASCTQLHSPATDISH</sequence>
<comment type="caution">
    <text evidence="6">The sequence shown here is derived from an EMBL/GenBank/DDBJ whole genome shotgun (WGS) entry which is preliminary data.</text>
</comment>
<dbReference type="STRING" id="1178482.AR456_14985"/>
<organism evidence="6 7">
    <name type="scientific">Halomonas huangheensis</name>
    <dbReference type="NCBI Taxonomy" id="1178482"/>
    <lineage>
        <taxon>Bacteria</taxon>
        <taxon>Pseudomonadati</taxon>
        <taxon>Pseudomonadota</taxon>
        <taxon>Gammaproteobacteria</taxon>
        <taxon>Oceanospirillales</taxon>
        <taxon>Halomonadaceae</taxon>
        <taxon>Halomonas</taxon>
    </lineage>
</organism>
<dbReference type="FunFam" id="1.10.10.10:FF:000001">
    <property type="entry name" value="LysR family transcriptional regulator"/>
    <property type="match status" value="1"/>
</dbReference>
<dbReference type="SUPFAM" id="SSF46785">
    <property type="entry name" value="Winged helix' DNA-binding domain"/>
    <property type="match status" value="1"/>
</dbReference>
<reference evidence="6 7" key="1">
    <citation type="submission" date="2013-08" db="EMBL/GenBank/DDBJ databases">
        <title>draft genome of Halomonas huanghegensis, strain BJGMM-B45T.</title>
        <authorList>
            <person name="Miao C."/>
            <person name="Wan Y."/>
            <person name="Jin W."/>
        </authorList>
    </citation>
    <scope>NUCLEOTIDE SEQUENCE [LARGE SCALE GENOMIC DNA]</scope>
    <source>
        <strain evidence="6 7">BJGMM-B45</strain>
    </source>
</reference>
<gene>
    <name evidence="6" type="ORF">BJB45_12100</name>
</gene>
<dbReference type="SUPFAM" id="SSF53850">
    <property type="entry name" value="Periplasmic binding protein-like II"/>
    <property type="match status" value="1"/>
</dbReference>
<dbReference type="PANTHER" id="PTHR30537:SF66">
    <property type="entry name" value="IRON-REGULATED VIRULENCE REGULATORY PROTEIN IRGB"/>
    <property type="match status" value="1"/>
</dbReference>
<comment type="similarity">
    <text evidence="1">Belongs to the LysR transcriptional regulatory family.</text>
</comment>
<dbReference type="GO" id="GO:0003700">
    <property type="term" value="F:DNA-binding transcription factor activity"/>
    <property type="evidence" value="ECO:0007669"/>
    <property type="project" value="InterPro"/>
</dbReference>
<keyword evidence="3" id="KW-0238">DNA-binding</keyword>
<dbReference type="RefSeq" id="WP_021818538.1">
    <property type="nucleotide sequence ID" value="NZ_AVBC01000020.1"/>
</dbReference>
<dbReference type="GO" id="GO:0006351">
    <property type="term" value="P:DNA-templated transcription"/>
    <property type="evidence" value="ECO:0007669"/>
    <property type="project" value="TreeGrafter"/>
</dbReference>
<dbReference type="InterPro" id="IPR000847">
    <property type="entry name" value="LysR_HTH_N"/>
</dbReference>
<evidence type="ECO:0000256" key="3">
    <source>
        <dbReference type="ARBA" id="ARBA00023125"/>
    </source>
</evidence>
<dbReference type="Pfam" id="PF03466">
    <property type="entry name" value="LysR_substrate"/>
    <property type="match status" value="1"/>
</dbReference>
<name>W1N8K4_9GAMM</name>
<dbReference type="KEGG" id="hhu:AR456_14985"/>
<dbReference type="EMBL" id="AVBC01000020">
    <property type="protein sequence ID" value="ERL51902.1"/>
    <property type="molecule type" value="Genomic_DNA"/>
</dbReference>
<evidence type="ECO:0000256" key="2">
    <source>
        <dbReference type="ARBA" id="ARBA00023015"/>
    </source>
</evidence>
<feature type="domain" description="HTH lysR-type" evidence="5">
    <location>
        <begin position="2"/>
        <end position="59"/>
    </location>
</feature>
<proteinExistence type="inferred from homology"/>
<accession>W1N8K4</accession>
<dbReference type="eggNOG" id="COG0583">
    <property type="taxonomic scope" value="Bacteria"/>
</dbReference>
<dbReference type="Gene3D" id="1.10.10.10">
    <property type="entry name" value="Winged helix-like DNA-binding domain superfamily/Winged helix DNA-binding domain"/>
    <property type="match status" value="1"/>
</dbReference>
<dbReference type="InterPro" id="IPR036388">
    <property type="entry name" value="WH-like_DNA-bd_sf"/>
</dbReference>
<evidence type="ECO:0000259" key="5">
    <source>
        <dbReference type="PROSITE" id="PS50931"/>
    </source>
</evidence>
<dbReference type="InterPro" id="IPR005119">
    <property type="entry name" value="LysR_subst-bd"/>
</dbReference>
<evidence type="ECO:0000313" key="7">
    <source>
        <dbReference type="Proteomes" id="UP000019113"/>
    </source>
</evidence>
<keyword evidence="4" id="KW-0804">Transcription</keyword>
<dbReference type="GO" id="GO:0043565">
    <property type="term" value="F:sequence-specific DNA binding"/>
    <property type="evidence" value="ECO:0007669"/>
    <property type="project" value="TreeGrafter"/>
</dbReference>
<protein>
    <recommendedName>
        <fullName evidence="5">HTH lysR-type domain-containing protein</fullName>
    </recommendedName>
</protein>
<keyword evidence="2" id="KW-0805">Transcription regulation</keyword>
<dbReference type="OrthoDB" id="6183733at2"/>
<keyword evidence="7" id="KW-1185">Reference proteome</keyword>
<dbReference type="Pfam" id="PF00126">
    <property type="entry name" value="HTH_1"/>
    <property type="match status" value="1"/>
</dbReference>
<dbReference type="InterPro" id="IPR058163">
    <property type="entry name" value="LysR-type_TF_proteobact-type"/>
</dbReference>
<evidence type="ECO:0000256" key="4">
    <source>
        <dbReference type="ARBA" id="ARBA00023163"/>
    </source>
</evidence>
<dbReference type="PANTHER" id="PTHR30537">
    <property type="entry name" value="HTH-TYPE TRANSCRIPTIONAL REGULATOR"/>
    <property type="match status" value="1"/>
</dbReference>
<dbReference type="AlphaFoldDB" id="W1N8K4"/>
<dbReference type="Gene3D" id="3.40.190.290">
    <property type="match status" value="1"/>
</dbReference>
<dbReference type="PROSITE" id="PS50931">
    <property type="entry name" value="HTH_LYSR"/>
    <property type="match status" value="1"/>
</dbReference>
<dbReference type="InterPro" id="IPR036390">
    <property type="entry name" value="WH_DNA-bd_sf"/>
</dbReference>
<evidence type="ECO:0000256" key="1">
    <source>
        <dbReference type="ARBA" id="ARBA00009437"/>
    </source>
</evidence>
<dbReference type="PATRIC" id="fig|1178482.3.peg.1581"/>
<evidence type="ECO:0000313" key="6">
    <source>
        <dbReference type="EMBL" id="ERL51902.1"/>
    </source>
</evidence>
<dbReference type="Proteomes" id="UP000019113">
    <property type="component" value="Unassembled WGS sequence"/>
</dbReference>